<comment type="caution">
    <text evidence="1">The sequence shown here is derived from an EMBL/GenBank/DDBJ whole genome shotgun (WGS) entry which is preliminary data.</text>
</comment>
<protein>
    <recommendedName>
        <fullName evidence="3">Roadblock/LC7 domain-containing protein</fullName>
    </recommendedName>
</protein>
<dbReference type="EMBL" id="JACIJM010000002">
    <property type="protein sequence ID" value="MBB5721218.1"/>
    <property type="molecule type" value="Genomic_DNA"/>
</dbReference>
<sequence>MASEELDALHSQFPQCETLAFADLSADMVLVTNTDAPQQREALNALCADAAKSLGKPGSPNFGDGQSDTALIATRERLTIFLRASGEPADVLCCICKPTIDVSAFLAAARPTLQKISSGS</sequence>
<evidence type="ECO:0000313" key="1">
    <source>
        <dbReference type="EMBL" id="MBB5721218.1"/>
    </source>
</evidence>
<name>A0A7W9BIM0_9RHOB</name>
<gene>
    <name evidence="1" type="ORF">FHS72_000825</name>
</gene>
<proteinExistence type="predicted"/>
<reference evidence="1 2" key="1">
    <citation type="submission" date="2020-08" db="EMBL/GenBank/DDBJ databases">
        <title>Genomic Encyclopedia of Type Strains, Phase IV (KMG-IV): sequencing the most valuable type-strain genomes for metagenomic binning, comparative biology and taxonomic classification.</title>
        <authorList>
            <person name="Goeker M."/>
        </authorList>
    </citation>
    <scope>NUCLEOTIDE SEQUENCE [LARGE SCALE GENOMIC DNA]</scope>
    <source>
        <strain evidence="1 2">DSM 101064</strain>
    </source>
</reference>
<organism evidence="1 2">
    <name type="scientific">Yoonia ponticola</name>
    <dbReference type="NCBI Taxonomy" id="1524255"/>
    <lineage>
        <taxon>Bacteria</taxon>
        <taxon>Pseudomonadati</taxon>
        <taxon>Pseudomonadota</taxon>
        <taxon>Alphaproteobacteria</taxon>
        <taxon>Rhodobacterales</taxon>
        <taxon>Paracoccaceae</taxon>
        <taxon>Yoonia</taxon>
    </lineage>
</organism>
<evidence type="ECO:0000313" key="2">
    <source>
        <dbReference type="Proteomes" id="UP000535415"/>
    </source>
</evidence>
<dbReference type="RefSeq" id="WP_183525974.1">
    <property type="nucleotide sequence ID" value="NZ_JACIJM010000002.1"/>
</dbReference>
<dbReference type="Proteomes" id="UP000535415">
    <property type="component" value="Unassembled WGS sequence"/>
</dbReference>
<evidence type="ECO:0008006" key="3">
    <source>
        <dbReference type="Google" id="ProtNLM"/>
    </source>
</evidence>
<dbReference type="AlphaFoldDB" id="A0A7W9BIM0"/>
<accession>A0A7W9BIM0</accession>
<keyword evidence="2" id="KW-1185">Reference proteome</keyword>